<dbReference type="InterPro" id="IPR004843">
    <property type="entry name" value="Calcineurin-like_PHP"/>
</dbReference>
<dbReference type="SUPFAM" id="SSF56300">
    <property type="entry name" value="Metallo-dependent phosphatases"/>
    <property type="match status" value="1"/>
</dbReference>
<dbReference type="InterPro" id="IPR024173">
    <property type="entry name" value="Pesterase_MJ0037-like"/>
</dbReference>
<dbReference type="InterPro" id="IPR026336">
    <property type="entry name" value="PdeM-like"/>
</dbReference>
<evidence type="ECO:0000313" key="3">
    <source>
        <dbReference type="Proteomes" id="UP001168528"/>
    </source>
</evidence>
<dbReference type="GO" id="GO:0016787">
    <property type="term" value="F:hydrolase activity"/>
    <property type="evidence" value="ECO:0007669"/>
    <property type="project" value="UniProtKB-KW"/>
</dbReference>
<protein>
    <submittedName>
        <fullName evidence="2">Ligase-associated DNA damage response endonuclease PdeM</fullName>
        <ecNumber evidence="2">3.1.-.-</ecNumber>
    </submittedName>
</protein>
<evidence type="ECO:0000313" key="2">
    <source>
        <dbReference type="EMBL" id="MDO1450924.1"/>
    </source>
</evidence>
<dbReference type="EMBL" id="JAUKPO010000038">
    <property type="protein sequence ID" value="MDO1450924.1"/>
    <property type="molecule type" value="Genomic_DNA"/>
</dbReference>
<feature type="domain" description="Calcineurin-like phosphoesterase" evidence="1">
    <location>
        <begin position="33"/>
        <end position="161"/>
    </location>
</feature>
<gene>
    <name evidence="2" type="primary">pdeM</name>
    <name evidence="2" type="ORF">Q0590_31915</name>
</gene>
<keyword evidence="2" id="KW-0436">Ligase</keyword>
<reference evidence="2" key="1">
    <citation type="submission" date="2023-07" db="EMBL/GenBank/DDBJ databases">
        <title>The genome sequence of Rhodocytophaga aerolata KACC 12507.</title>
        <authorList>
            <person name="Zhang X."/>
        </authorList>
    </citation>
    <scope>NUCLEOTIDE SEQUENCE</scope>
    <source>
        <strain evidence="2">KACC 12507</strain>
    </source>
</reference>
<evidence type="ECO:0000259" key="1">
    <source>
        <dbReference type="Pfam" id="PF00149"/>
    </source>
</evidence>
<dbReference type="RefSeq" id="WP_302041723.1">
    <property type="nucleotide sequence ID" value="NZ_JAUKPO010000038.1"/>
</dbReference>
<comment type="caution">
    <text evidence="2">The sequence shown here is derived from an EMBL/GenBank/DDBJ whole genome shotgun (WGS) entry which is preliminary data.</text>
</comment>
<dbReference type="NCBIfam" id="TIGR04123">
    <property type="entry name" value="P_estr_lig_assc"/>
    <property type="match status" value="1"/>
</dbReference>
<name>A0ABT8RHR5_9BACT</name>
<dbReference type="Gene3D" id="3.60.21.10">
    <property type="match status" value="1"/>
</dbReference>
<keyword evidence="2" id="KW-0540">Nuclease</keyword>
<dbReference type="PIRSF" id="PIRSF000887">
    <property type="entry name" value="Pesterase_MJ0037"/>
    <property type="match status" value="1"/>
</dbReference>
<keyword evidence="2" id="KW-0255">Endonuclease</keyword>
<dbReference type="PANTHER" id="PTHR39323">
    <property type="entry name" value="BLR1149 PROTEIN"/>
    <property type="match status" value="1"/>
</dbReference>
<dbReference type="GO" id="GO:0016874">
    <property type="term" value="F:ligase activity"/>
    <property type="evidence" value="ECO:0007669"/>
    <property type="project" value="UniProtKB-KW"/>
</dbReference>
<keyword evidence="3" id="KW-1185">Reference proteome</keyword>
<dbReference type="GO" id="GO:0004519">
    <property type="term" value="F:endonuclease activity"/>
    <property type="evidence" value="ECO:0007669"/>
    <property type="project" value="UniProtKB-KW"/>
</dbReference>
<dbReference type="Pfam" id="PF00149">
    <property type="entry name" value="Metallophos"/>
    <property type="match status" value="1"/>
</dbReference>
<proteinExistence type="predicted"/>
<dbReference type="PANTHER" id="PTHR39323:SF1">
    <property type="entry name" value="BLR1149 PROTEIN"/>
    <property type="match status" value="1"/>
</dbReference>
<accession>A0ABT8RHR5</accession>
<sequence>MSDLANGAYTFSLLEQTLVLLPEKAIIWKEKGILLVADVHLGKVNHFRKSGIAVPQTVAITDYPVLDRILNQYTIQEVVFLGDLFHSQANHACVEFSKWVLNYQHIRFTLVKGNHDILPKSFYDTATISLCMQSLLNPPFIFSHTPLTEPSPYYTLCGHIHPAVTLYGKGKQVLTLPCFYFGKSTGILPAFGSFTGKAIINPEPESRVFAIAGTVVKRIN</sequence>
<dbReference type="EC" id="3.1.-.-" evidence="2"/>
<dbReference type="InterPro" id="IPR029052">
    <property type="entry name" value="Metallo-depent_PP-like"/>
</dbReference>
<keyword evidence="2" id="KW-0378">Hydrolase</keyword>
<organism evidence="2 3">
    <name type="scientific">Rhodocytophaga aerolata</name>
    <dbReference type="NCBI Taxonomy" id="455078"/>
    <lineage>
        <taxon>Bacteria</taxon>
        <taxon>Pseudomonadati</taxon>
        <taxon>Bacteroidota</taxon>
        <taxon>Cytophagia</taxon>
        <taxon>Cytophagales</taxon>
        <taxon>Rhodocytophagaceae</taxon>
        <taxon>Rhodocytophaga</taxon>
    </lineage>
</organism>
<dbReference type="Proteomes" id="UP001168528">
    <property type="component" value="Unassembled WGS sequence"/>
</dbReference>